<protein>
    <submittedName>
        <fullName evidence="3">Uncharacterized protein</fullName>
    </submittedName>
</protein>
<feature type="region of interest" description="Disordered" evidence="2">
    <location>
        <begin position="84"/>
        <end position="105"/>
    </location>
</feature>
<feature type="coiled-coil region" evidence="1">
    <location>
        <begin position="36"/>
        <end position="63"/>
    </location>
</feature>
<dbReference type="Proteomes" id="UP001284537">
    <property type="component" value="Unassembled WGS sequence"/>
</dbReference>
<dbReference type="EMBL" id="JAXARY010000008">
    <property type="protein sequence ID" value="MDX8127785.1"/>
    <property type="molecule type" value="Genomic_DNA"/>
</dbReference>
<keyword evidence="1" id="KW-0175">Coiled coil</keyword>
<evidence type="ECO:0000313" key="4">
    <source>
        <dbReference type="Proteomes" id="UP001284537"/>
    </source>
</evidence>
<accession>A0ABU4UEI0</accession>
<proteinExistence type="predicted"/>
<evidence type="ECO:0000256" key="2">
    <source>
        <dbReference type="SAM" id="MobiDB-lite"/>
    </source>
</evidence>
<feature type="compositionally biased region" description="Polar residues" evidence="2">
    <location>
        <begin position="93"/>
        <end position="105"/>
    </location>
</feature>
<reference evidence="3 4" key="1">
    <citation type="submission" date="2023-11" db="EMBL/GenBank/DDBJ databases">
        <authorList>
            <person name="Ouyang M.-Y."/>
        </authorList>
    </citation>
    <scope>NUCLEOTIDE SEQUENCE [LARGE SCALE GENOMIC DNA]</scope>
    <source>
        <strain evidence="3 4">OY6</strain>
    </source>
</reference>
<name>A0ABU4UEI0_9GAMM</name>
<organism evidence="3 4">
    <name type="scientific">Methylomonas defluvii</name>
    <dbReference type="NCBI Taxonomy" id="3045149"/>
    <lineage>
        <taxon>Bacteria</taxon>
        <taxon>Pseudomonadati</taxon>
        <taxon>Pseudomonadota</taxon>
        <taxon>Gammaproteobacteria</taxon>
        <taxon>Methylococcales</taxon>
        <taxon>Methylococcaceae</taxon>
        <taxon>Methylomonas</taxon>
    </lineage>
</organism>
<sequence length="105" mass="12072">MLRKPRKKSRLDPPMLVPAEKAADVFPAVRYFQIHFEFLQEQIQLILRNQEVLQQQIQQLKSQLSLSAHGIRLNSKALGPIERLTANRKATQDTDTPNLNVTEGR</sequence>
<dbReference type="RefSeq" id="WP_319961545.1">
    <property type="nucleotide sequence ID" value="NZ_JAXARY010000008.1"/>
</dbReference>
<comment type="caution">
    <text evidence="3">The sequence shown here is derived from an EMBL/GenBank/DDBJ whole genome shotgun (WGS) entry which is preliminary data.</text>
</comment>
<keyword evidence="4" id="KW-1185">Reference proteome</keyword>
<gene>
    <name evidence="3" type="ORF">QLH52_10875</name>
</gene>
<evidence type="ECO:0000313" key="3">
    <source>
        <dbReference type="EMBL" id="MDX8127785.1"/>
    </source>
</evidence>
<evidence type="ECO:0000256" key="1">
    <source>
        <dbReference type="SAM" id="Coils"/>
    </source>
</evidence>